<dbReference type="EMBL" id="CAXAMN010021474">
    <property type="protein sequence ID" value="CAK9060005.1"/>
    <property type="molecule type" value="Genomic_DNA"/>
</dbReference>
<evidence type="ECO:0000256" key="1">
    <source>
        <dbReference type="SAM" id="MobiDB-lite"/>
    </source>
</evidence>
<sequence length="216" mass="23709">MALPFIVGPHQCSLTHGPEGRPQVEVTFRMRLPTAEFIDALTVACGATSFVPTDKSARHEGHTCPSQRMVSGGQWWKHEQRHNKHRRVTRAPTTRTQSAKLLAHANRHTKRLPDVDPTHAKLLATLSRAVAVPEAAAPKPKVVRTPPDTSSYEGTRHSTSTEPQDAHFSRQADSSAAPTQHRPPGGNIQSNPGEDHAMGFRPPPRPFAHPQKCPVQ</sequence>
<comment type="caution">
    <text evidence="2">The sequence shown here is derived from an EMBL/GenBank/DDBJ whole genome shotgun (WGS) entry which is preliminary data.</text>
</comment>
<organism evidence="2 3">
    <name type="scientific">Durusdinium trenchii</name>
    <dbReference type="NCBI Taxonomy" id="1381693"/>
    <lineage>
        <taxon>Eukaryota</taxon>
        <taxon>Sar</taxon>
        <taxon>Alveolata</taxon>
        <taxon>Dinophyceae</taxon>
        <taxon>Suessiales</taxon>
        <taxon>Symbiodiniaceae</taxon>
        <taxon>Durusdinium</taxon>
    </lineage>
</organism>
<reference evidence="2 3" key="1">
    <citation type="submission" date="2024-02" db="EMBL/GenBank/DDBJ databases">
        <authorList>
            <person name="Chen Y."/>
            <person name="Shah S."/>
            <person name="Dougan E. K."/>
            <person name="Thang M."/>
            <person name="Chan C."/>
        </authorList>
    </citation>
    <scope>NUCLEOTIDE SEQUENCE [LARGE SCALE GENOMIC DNA]</scope>
</reference>
<feature type="compositionally biased region" description="Polar residues" evidence="1">
    <location>
        <begin position="147"/>
        <end position="163"/>
    </location>
</feature>
<gene>
    <name evidence="2" type="ORF">CCMP2556_LOCUS29520</name>
</gene>
<proteinExistence type="predicted"/>
<feature type="region of interest" description="Disordered" evidence="1">
    <location>
        <begin position="135"/>
        <end position="216"/>
    </location>
</feature>
<feature type="region of interest" description="Disordered" evidence="1">
    <location>
        <begin position="54"/>
        <end position="75"/>
    </location>
</feature>
<dbReference type="Proteomes" id="UP001642484">
    <property type="component" value="Unassembled WGS sequence"/>
</dbReference>
<keyword evidence="3" id="KW-1185">Reference proteome</keyword>
<name>A0ABP0NCJ1_9DINO</name>
<protein>
    <submittedName>
        <fullName evidence="2">Uncharacterized protein</fullName>
    </submittedName>
</protein>
<evidence type="ECO:0000313" key="2">
    <source>
        <dbReference type="EMBL" id="CAK9060005.1"/>
    </source>
</evidence>
<accession>A0ABP0NCJ1</accession>
<evidence type="ECO:0000313" key="3">
    <source>
        <dbReference type="Proteomes" id="UP001642484"/>
    </source>
</evidence>